<dbReference type="OrthoDB" id="258730at2"/>
<dbReference type="Gene3D" id="3.30.700.10">
    <property type="entry name" value="Glycoprotein, Type 4 Pilin"/>
    <property type="match status" value="1"/>
</dbReference>
<name>A6DKL7_9BACT</name>
<dbReference type="STRING" id="313628.LNTAR_00900"/>
<keyword evidence="2" id="KW-0472">Membrane</keyword>
<dbReference type="eggNOG" id="COG2165">
    <property type="taxonomic scope" value="Bacteria"/>
</dbReference>
<evidence type="ECO:0000313" key="4">
    <source>
        <dbReference type="Proteomes" id="UP000004947"/>
    </source>
</evidence>
<comment type="caution">
    <text evidence="3">The sequence shown here is derived from an EMBL/GenBank/DDBJ whole genome shotgun (WGS) entry which is preliminary data.</text>
</comment>
<sequence length="245" mass="27244">MKKFTLIELLVVVAIIGILASLLMPALGKARKNAKMLSCKNSIRSVNTAMIMFSGDNDQVISHSYGSPSSSNWWVLDYALGIDTYLGGGVDPDTHNAWQFNNGNPSDAWFGCPTTTDETNKTAYDVDYGMPSKNGPHVTTYNGYKRTALEKPSSSMILADSIWNMTTGGRGRSVFYQEGSYDKTSGLENANFKHGDTKANYAFFDGHVESFRWLPQQIFVDNYQHDLFQLQTNSDFHPTAVTYDP</sequence>
<gene>
    <name evidence="3" type="ORF">LNTAR_00900</name>
</gene>
<reference evidence="3 4" key="1">
    <citation type="journal article" date="2010" name="J. Bacteriol.">
        <title>Genome sequence of Lentisphaera araneosa HTCC2155T, the type species of the order Lentisphaerales in the phylum Lentisphaerae.</title>
        <authorList>
            <person name="Thrash J.C."/>
            <person name="Cho J.C."/>
            <person name="Vergin K.L."/>
            <person name="Morris R.M."/>
            <person name="Giovannoni S.J."/>
        </authorList>
    </citation>
    <scope>NUCLEOTIDE SEQUENCE [LARGE SCALE GENOMIC DNA]</scope>
    <source>
        <strain evidence="3 4">HTCC2155</strain>
    </source>
</reference>
<dbReference type="GO" id="GO:0015628">
    <property type="term" value="P:protein secretion by the type II secretion system"/>
    <property type="evidence" value="ECO:0007669"/>
    <property type="project" value="InterPro"/>
</dbReference>
<evidence type="ECO:0000256" key="1">
    <source>
        <dbReference type="ARBA" id="ARBA00022481"/>
    </source>
</evidence>
<dbReference type="AlphaFoldDB" id="A6DKL7"/>
<dbReference type="PANTHER" id="PTHR30093">
    <property type="entry name" value="GENERAL SECRETION PATHWAY PROTEIN G"/>
    <property type="match status" value="1"/>
</dbReference>
<keyword evidence="2" id="KW-0812">Transmembrane</keyword>
<feature type="transmembrane region" description="Helical" evidence="2">
    <location>
        <begin position="6"/>
        <end position="27"/>
    </location>
</feature>
<keyword evidence="2" id="KW-1133">Transmembrane helix</keyword>
<dbReference type="Proteomes" id="UP000004947">
    <property type="component" value="Unassembled WGS sequence"/>
</dbReference>
<dbReference type="SUPFAM" id="SSF54523">
    <property type="entry name" value="Pili subunits"/>
    <property type="match status" value="1"/>
</dbReference>
<accession>A6DKL7</accession>
<dbReference type="RefSeq" id="WP_007278429.1">
    <property type="nucleotide sequence ID" value="NZ_ABCK01000007.1"/>
</dbReference>
<dbReference type="InterPro" id="IPR012902">
    <property type="entry name" value="N_methyl_site"/>
</dbReference>
<dbReference type="InterPro" id="IPR000983">
    <property type="entry name" value="Bac_GSPG_pilin"/>
</dbReference>
<protein>
    <submittedName>
        <fullName evidence="3">Uncharacterized protein</fullName>
    </submittedName>
</protein>
<proteinExistence type="predicted"/>
<dbReference type="EMBL" id="ABCK01000007">
    <property type="protein sequence ID" value="EDM27915.1"/>
    <property type="molecule type" value="Genomic_DNA"/>
</dbReference>
<dbReference type="PRINTS" id="PR00813">
    <property type="entry name" value="BCTERIALGSPG"/>
</dbReference>
<keyword evidence="1" id="KW-0488">Methylation</keyword>
<dbReference type="InterPro" id="IPR045584">
    <property type="entry name" value="Pilin-like"/>
</dbReference>
<organism evidence="3 4">
    <name type="scientific">Lentisphaera araneosa HTCC2155</name>
    <dbReference type="NCBI Taxonomy" id="313628"/>
    <lineage>
        <taxon>Bacteria</taxon>
        <taxon>Pseudomonadati</taxon>
        <taxon>Lentisphaerota</taxon>
        <taxon>Lentisphaeria</taxon>
        <taxon>Lentisphaerales</taxon>
        <taxon>Lentisphaeraceae</taxon>
        <taxon>Lentisphaera</taxon>
    </lineage>
</organism>
<evidence type="ECO:0000313" key="3">
    <source>
        <dbReference type="EMBL" id="EDM27915.1"/>
    </source>
</evidence>
<dbReference type="NCBIfam" id="TIGR02532">
    <property type="entry name" value="IV_pilin_GFxxxE"/>
    <property type="match status" value="1"/>
</dbReference>
<dbReference type="GO" id="GO:0015627">
    <property type="term" value="C:type II protein secretion system complex"/>
    <property type="evidence" value="ECO:0007669"/>
    <property type="project" value="InterPro"/>
</dbReference>
<evidence type="ECO:0000256" key="2">
    <source>
        <dbReference type="SAM" id="Phobius"/>
    </source>
</evidence>
<keyword evidence="4" id="KW-1185">Reference proteome</keyword>